<evidence type="ECO:0000313" key="8">
    <source>
        <dbReference type="Ensembl" id="ENSGGOP00000045155.1"/>
    </source>
</evidence>
<sequence length="190" mass="21058">MQPRTPLVLCVLLSQVLLLTSAEDLDCTPGFQQKVFHINQPAEFIEDQSILNLTFSDCKGNDKLRYEVSSPYFKVNSDGGLVALRNITAVGKTLFVHARTPHAEDMAELVIVGGKDIQGSLQDIFKFARTSPVPRQKRSIVVSPILIPENQRQPFPRDVGKRTHNPINSELLLNEGITADLNPCITILAI</sequence>
<evidence type="ECO:0000256" key="5">
    <source>
        <dbReference type="ARBA" id="ARBA00023180"/>
    </source>
</evidence>
<name>A0A2I2ZDT1_GORGO</name>
<dbReference type="SMART" id="SM01055">
    <property type="entry name" value="Cadherin_pro"/>
    <property type="match status" value="1"/>
</dbReference>
<evidence type="ECO:0000256" key="4">
    <source>
        <dbReference type="ARBA" id="ARBA00023136"/>
    </source>
</evidence>
<dbReference type="AlphaFoldDB" id="A0A2I2ZDT1"/>
<dbReference type="SUPFAM" id="SSF49313">
    <property type="entry name" value="Cadherin-like"/>
    <property type="match status" value="1"/>
</dbReference>
<dbReference type="InterPro" id="IPR014868">
    <property type="entry name" value="Cadherin_pro_dom"/>
</dbReference>
<keyword evidence="9" id="KW-1185">Reference proteome</keyword>
<dbReference type="GO" id="GO:0007155">
    <property type="term" value="P:cell adhesion"/>
    <property type="evidence" value="ECO:0007669"/>
    <property type="project" value="UniProtKB-KW"/>
</dbReference>
<reference evidence="8 9" key="2">
    <citation type="journal article" date="2012" name="Nature">
        <title>Insights into hominid evolution from the gorilla genome sequence.</title>
        <authorList>
            <person name="Scally A."/>
            <person name="Dutheil J.Y."/>
            <person name="Hillier L.W."/>
            <person name="Jordan G.E."/>
            <person name="Goodhead I."/>
            <person name="Herrero J."/>
            <person name="Hobolth A."/>
            <person name="Lappalainen T."/>
            <person name="Mailund T."/>
            <person name="Marques-Bonet T."/>
            <person name="McCarthy S."/>
            <person name="Montgomery S.H."/>
            <person name="Schwalie P.C."/>
            <person name="Tang Y.A."/>
            <person name="Ward M.C."/>
            <person name="Xue Y."/>
            <person name="Yngvadottir B."/>
            <person name="Alkan C."/>
            <person name="Andersen L.N."/>
            <person name="Ayub Q."/>
            <person name="Ball E.V."/>
            <person name="Beal K."/>
            <person name="Bradley B.J."/>
            <person name="Chen Y."/>
            <person name="Clee C.M."/>
            <person name="Fitzgerald S."/>
            <person name="Graves T.A."/>
            <person name="Gu Y."/>
            <person name="Heath P."/>
            <person name="Heger A."/>
            <person name="Karakoc E."/>
            <person name="Kolb-Kokocinski A."/>
            <person name="Laird G.K."/>
            <person name="Lunter G."/>
            <person name="Meader S."/>
            <person name="Mort M."/>
            <person name="Mullikin J.C."/>
            <person name="Munch K."/>
            <person name="O'Connor T.D."/>
            <person name="Phillips A.D."/>
            <person name="Prado-Martinez J."/>
            <person name="Rogers A.S."/>
            <person name="Sajjadian S."/>
            <person name="Schmidt D."/>
            <person name="Shaw K."/>
            <person name="Simpson J.T."/>
            <person name="Stenson P.D."/>
            <person name="Turner D.J."/>
            <person name="Vigilant L."/>
            <person name="Vilella A.J."/>
            <person name="Whitener W."/>
            <person name="Zhu B."/>
            <person name="Cooper D.N."/>
            <person name="de Jong P."/>
            <person name="Dermitzakis E.T."/>
            <person name="Eichler E.E."/>
            <person name="Flicek P."/>
            <person name="Goldman N."/>
            <person name="Mundy N.I."/>
            <person name="Ning Z."/>
            <person name="Odom D.T."/>
            <person name="Ponting C.P."/>
            <person name="Quail M.A."/>
            <person name="Ryder O.A."/>
            <person name="Searle S.M."/>
            <person name="Warren W.C."/>
            <person name="Wilson R.K."/>
            <person name="Schierup M.H."/>
            <person name="Rogers J."/>
            <person name="Tyler-Smith C."/>
            <person name="Durbin R."/>
        </authorList>
    </citation>
    <scope>NUCLEOTIDE SEQUENCE [LARGE SCALE GENOMIC DNA]</scope>
</reference>
<feature type="domain" description="Cadherin prodomain" evidence="7">
    <location>
        <begin position="26"/>
        <end position="112"/>
    </location>
</feature>
<dbReference type="GO" id="GO:0005886">
    <property type="term" value="C:plasma membrane"/>
    <property type="evidence" value="ECO:0007669"/>
    <property type="project" value="UniProtKB-SubCell"/>
</dbReference>
<reference evidence="8" key="3">
    <citation type="submission" date="2025-08" db="UniProtKB">
        <authorList>
            <consortium name="Ensembl"/>
        </authorList>
    </citation>
    <scope>IDENTIFICATION</scope>
</reference>
<keyword evidence="2" id="KW-1003">Cell membrane</keyword>
<evidence type="ECO:0000313" key="9">
    <source>
        <dbReference type="Proteomes" id="UP000001519"/>
    </source>
</evidence>
<dbReference type="EMBL" id="CABD030102424">
    <property type="status" value="NOT_ANNOTATED_CDS"/>
    <property type="molecule type" value="Genomic_DNA"/>
</dbReference>
<reference evidence="9" key="1">
    <citation type="submission" date="2011-05" db="EMBL/GenBank/DDBJ databases">
        <title>Insights into the evolution of the great apes provided by the gorilla genome.</title>
        <authorList>
            <person name="Scally A."/>
        </authorList>
    </citation>
    <scope>NUCLEOTIDE SEQUENCE [LARGE SCALE GENOMIC DNA]</scope>
</reference>
<comment type="subcellular location">
    <subcellularLocation>
        <location evidence="1">Cell membrane</location>
    </subcellularLocation>
</comment>
<dbReference type="Pfam" id="PF08758">
    <property type="entry name" value="Cadherin_pro"/>
    <property type="match status" value="1"/>
</dbReference>
<evidence type="ECO:0000259" key="7">
    <source>
        <dbReference type="SMART" id="SM01055"/>
    </source>
</evidence>
<dbReference type="EMBL" id="CABD030102423">
    <property type="status" value="NOT_ANNOTATED_CDS"/>
    <property type="molecule type" value="Genomic_DNA"/>
</dbReference>
<dbReference type="Gene3D" id="2.60.40.60">
    <property type="entry name" value="Cadherins"/>
    <property type="match status" value="1"/>
</dbReference>
<dbReference type="Bgee" id="ENSGGOG00000012330">
    <property type="expression patterns" value="Expressed in prefrontal cortex and 5 other cell types or tissues"/>
</dbReference>
<dbReference type="EMBL" id="CABD030102425">
    <property type="status" value="NOT_ANNOTATED_CDS"/>
    <property type="molecule type" value="Genomic_DNA"/>
</dbReference>
<keyword evidence="4" id="KW-0472">Membrane</keyword>
<dbReference type="EMBL" id="CABD030102426">
    <property type="status" value="NOT_ANNOTATED_CDS"/>
    <property type="molecule type" value="Genomic_DNA"/>
</dbReference>
<dbReference type="EMBL" id="CABD030102427">
    <property type="status" value="NOT_ANNOTATED_CDS"/>
    <property type="molecule type" value="Genomic_DNA"/>
</dbReference>
<feature type="signal peptide" evidence="6">
    <location>
        <begin position="1"/>
        <end position="22"/>
    </location>
</feature>
<dbReference type="EMBL" id="CABD030102420">
    <property type="status" value="NOT_ANNOTATED_CDS"/>
    <property type="molecule type" value="Genomic_DNA"/>
</dbReference>
<dbReference type="EMBL" id="CABD030102421">
    <property type="status" value="NOT_ANNOTATED_CDS"/>
    <property type="molecule type" value="Genomic_DNA"/>
</dbReference>
<dbReference type="FunFam" id="2.60.40.60:FF:000148">
    <property type="entry name" value="cadherin-13 isoform X1"/>
    <property type="match status" value="1"/>
</dbReference>
<keyword evidence="3" id="KW-0130">Cell adhesion</keyword>
<accession>A0A2I2ZDT1</accession>
<proteinExistence type="predicted"/>
<organism evidence="8 9">
    <name type="scientific">Gorilla gorilla gorilla</name>
    <name type="common">Western lowland gorilla</name>
    <dbReference type="NCBI Taxonomy" id="9595"/>
    <lineage>
        <taxon>Eukaryota</taxon>
        <taxon>Metazoa</taxon>
        <taxon>Chordata</taxon>
        <taxon>Craniata</taxon>
        <taxon>Vertebrata</taxon>
        <taxon>Euteleostomi</taxon>
        <taxon>Mammalia</taxon>
        <taxon>Eutheria</taxon>
        <taxon>Euarchontoglires</taxon>
        <taxon>Primates</taxon>
        <taxon>Haplorrhini</taxon>
        <taxon>Catarrhini</taxon>
        <taxon>Hominidae</taxon>
        <taxon>Gorilla</taxon>
    </lineage>
</organism>
<reference evidence="8" key="4">
    <citation type="submission" date="2025-09" db="UniProtKB">
        <authorList>
            <consortium name="Ensembl"/>
        </authorList>
    </citation>
    <scope>IDENTIFICATION</scope>
</reference>
<gene>
    <name evidence="8" type="primary">CDH13</name>
</gene>
<dbReference type="InterPro" id="IPR015919">
    <property type="entry name" value="Cadherin-like_sf"/>
</dbReference>
<dbReference type="GO" id="GO:0005509">
    <property type="term" value="F:calcium ion binding"/>
    <property type="evidence" value="ECO:0007669"/>
    <property type="project" value="InterPro"/>
</dbReference>
<dbReference type="GeneTree" id="ENSGT00940000155218"/>
<dbReference type="EMBL" id="CABD030102419">
    <property type="status" value="NOT_ANNOTATED_CDS"/>
    <property type="molecule type" value="Genomic_DNA"/>
</dbReference>
<feature type="chain" id="PRO_5014183833" evidence="6">
    <location>
        <begin position="23"/>
        <end position="190"/>
    </location>
</feature>
<protein>
    <submittedName>
        <fullName evidence="8">Cadherin 13</fullName>
    </submittedName>
</protein>
<dbReference type="Proteomes" id="UP000001519">
    <property type="component" value="Chromosome 16"/>
</dbReference>
<evidence type="ECO:0000256" key="2">
    <source>
        <dbReference type="ARBA" id="ARBA00022475"/>
    </source>
</evidence>
<dbReference type="EMBL" id="CABD030102422">
    <property type="status" value="NOT_ANNOTATED_CDS"/>
    <property type="molecule type" value="Genomic_DNA"/>
</dbReference>
<evidence type="ECO:0000256" key="3">
    <source>
        <dbReference type="ARBA" id="ARBA00022889"/>
    </source>
</evidence>
<dbReference type="Ensembl" id="ENSGGOT00000043333.1">
    <property type="protein sequence ID" value="ENSGGOP00000045155.1"/>
    <property type="gene ID" value="ENSGGOG00000012330.3"/>
</dbReference>
<keyword evidence="5" id="KW-0325">Glycoprotein</keyword>
<evidence type="ECO:0000256" key="1">
    <source>
        <dbReference type="ARBA" id="ARBA00004236"/>
    </source>
</evidence>
<evidence type="ECO:0000256" key="6">
    <source>
        <dbReference type="SAM" id="SignalP"/>
    </source>
</evidence>
<keyword evidence="6" id="KW-0732">Signal</keyword>
<dbReference type="EMBL" id="CABD030102428">
    <property type="status" value="NOT_ANNOTATED_CDS"/>
    <property type="molecule type" value="Genomic_DNA"/>
</dbReference>